<dbReference type="SMART" id="SM00646">
    <property type="entry name" value="Ami_3"/>
    <property type="match status" value="1"/>
</dbReference>
<dbReference type="GO" id="GO:0030288">
    <property type="term" value="C:outer membrane-bounded periplasmic space"/>
    <property type="evidence" value="ECO:0007669"/>
    <property type="project" value="TreeGrafter"/>
</dbReference>
<feature type="domain" description="SH3b" evidence="3">
    <location>
        <begin position="32"/>
        <end position="95"/>
    </location>
</feature>
<evidence type="ECO:0000256" key="2">
    <source>
        <dbReference type="ARBA" id="ARBA00023316"/>
    </source>
</evidence>
<name>A0A917G848_9BACI</name>
<dbReference type="RefSeq" id="WP_188615141.1">
    <property type="nucleotide sequence ID" value="NZ_BMJT01000007.1"/>
</dbReference>
<dbReference type="PANTHER" id="PTHR30404:SF7">
    <property type="entry name" value="CELL WALL AMIDASE LYTH-RELATED"/>
    <property type="match status" value="1"/>
</dbReference>
<evidence type="ECO:0000259" key="3">
    <source>
        <dbReference type="PROSITE" id="PS51781"/>
    </source>
</evidence>
<feature type="domain" description="SH3b" evidence="3">
    <location>
        <begin position="247"/>
        <end position="309"/>
    </location>
</feature>
<dbReference type="AlphaFoldDB" id="A0A917G848"/>
<keyword evidence="1" id="KW-0378">Hydrolase</keyword>
<keyword evidence="5" id="KW-1185">Reference proteome</keyword>
<dbReference type="Proteomes" id="UP000616608">
    <property type="component" value="Unassembled WGS sequence"/>
</dbReference>
<dbReference type="CDD" id="cd02696">
    <property type="entry name" value="MurNAc-LAA"/>
    <property type="match status" value="1"/>
</dbReference>
<evidence type="ECO:0000313" key="5">
    <source>
        <dbReference type="Proteomes" id="UP000616608"/>
    </source>
</evidence>
<reference evidence="4" key="1">
    <citation type="journal article" date="2014" name="Int. J. Syst. Evol. Microbiol.">
        <title>Complete genome sequence of Corynebacterium casei LMG S-19264T (=DSM 44701T), isolated from a smear-ripened cheese.</title>
        <authorList>
            <consortium name="US DOE Joint Genome Institute (JGI-PGF)"/>
            <person name="Walter F."/>
            <person name="Albersmeier A."/>
            <person name="Kalinowski J."/>
            <person name="Ruckert C."/>
        </authorList>
    </citation>
    <scope>NUCLEOTIDE SEQUENCE</scope>
    <source>
        <strain evidence="4">CGMCC 1.15760</strain>
    </source>
</reference>
<protein>
    <submittedName>
        <fullName evidence="4">N-acetylmuramoyl-L-alanine amidase YrvJ</fullName>
    </submittedName>
</protein>
<dbReference type="InterPro" id="IPR017293">
    <property type="entry name" value="N-acetylmuramoyl-L-ala_amidase"/>
</dbReference>
<evidence type="ECO:0000256" key="1">
    <source>
        <dbReference type="ARBA" id="ARBA00022801"/>
    </source>
</evidence>
<dbReference type="SMART" id="SM00287">
    <property type="entry name" value="SH3b"/>
    <property type="match status" value="4"/>
</dbReference>
<organism evidence="4 5">
    <name type="scientific">Lysinibacillus alkalisoli</name>
    <dbReference type="NCBI Taxonomy" id="1911548"/>
    <lineage>
        <taxon>Bacteria</taxon>
        <taxon>Bacillati</taxon>
        <taxon>Bacillota</taxon>
        <taxon>Bacilli</taxon>
        <taxon>Bacillales</taxon>
        <taxon>Bacillaceae</taxon>
        <taxon>Lysinibacillus</taxon>
    </lineage>
</organism>
<comment type="caution">
    <text evidence="4">The sequence shown here is derived from an EMBL/GenBank/DDBJ whole genome shotgun (WGS) entry which is preliminary data.</text>
</comment>
<dbReference type="GO" id="GO:0071555">
    <property type="term" value="P:cell wall organization"/>
    <property type="evidence" value="ECO:0007669"/>
    <property type="project" value="UniProtKB-KW"/>
</dbReference>
<evidence type="ECO:0000313" key="4">
    <source>
        <dbReference type="EMBL" id="GGG27312.1"/>
    </source>
</evidence>
<dbReference type="InterPro" id="IPR002508">
    <property type="entry name" value="MurNAc-LAA_cat"/>
</dbReference>
<dbReference type="PIRSF" id="PIRSF037846">
    <property type="entry name" value="Autolysin_YrvJ_prd"/>
    <property type="match status" value="1"/>
</dbReference>
<dbReference type="Gene3D" id="3.40.630.40">
    <property type="entry name" value="Zn-dependent exopeptidases"/>
    <property type="match status" value="1"/>
</dbReference>
<dbReference type="GO" id="GO:0008745">
    <property type="term" value="F:N-acetylmuramoyl-L-alanine amidase activity"/>
    <property type="evidence" value="ECO:0007669"/>
    <property type="project" value="InterPro"/>
</dbReference>
<gene>
    <name evidence="4" type="primary">yrvJ</name>
    <name evidence="4" type="ORF">GCM10007425_22340</name>
</gene>
<keyword evidence="2" id="KW-0961">Cell wall biogenesis/degradation</keyword>
<dbReference type="GO" id="GO:0009253">
    <property type="term" value="P:peptidoglycan catabolic process"/>
    <property type="evidence" value="ECO:0007669"/>
    <property type="project" value="InterPro"/>
</dbReference>
<proteinExistence type="predicted"/>
<feature type="domain" description="SH3b" evidence="3">
    <location>
        <begin position="101"/>
        <end position="165"/>
    </location>
</feature>
<dbReference type="InterPro" id="IPR003646">
    <property type="entry name" value="SH3-like_bac-type"/>
</dbReference>
<dbReference type="PROSITE" id="PS51781">
    <property type="entry name" value="SH3B"/>
    <property type="match status" value="3"/>
</dbReference>
<dbReference type="Pfam" id="PF08239">
    <property type="entry name" value="SH3_3"/>
    <property type="match status" value="4"/>
</dbReference>
<dbReference type="SUPFAM" id="SSF53187">
    <property type="entry name" value="Zn-dependent exopeptidases"/>
    <property type="match status" value="1"/>
</dbReference>
<reference evidence="4" key="2">
    <citation type="submission" date="2020-09" db="EMBL/GenBank/DDBJ databases">
        <authorList>
            <person name="Sun Q."/>
            <person name="Zhou Y."/>
        </authorList>
    </citation>
    <scope>NUCLEOTIDE SEQUENCE</scope>
    <source>
        <strain evidence="4">CGMCC 1.15760</strain>
    </source>
</reference>
<dbReference type="InterPro" id="IPR050695">
    <property type="entry name" value="N-acetylmuramoyl_amidase_3"/>
</dbReference>
<dbReference type="PANTHER" id="PTHR30404">
    <property type="entry name" value="N-ACETYLMURAMOYL-L-ALANINE AMIDASE"/>
    <property type="match status" value="1"/>
</dbReference>
<accession>A0A917G848</accession>
<dbReference type="EMBL" id="BMJT01000007">
    <property type="protein sequence ID" value="GGG27312.1"/>
    <property type="molecule type" value="Genomic_DNA"/>
</dbReference>
<sequence length="509" mass="56395">MYKQFYKWQAWGIMVALFITFFPPSHMPTVQAANADLTVGSADTNLREGPGLSYPVITTVKSGTPLTTIAVEGDWIKVQTDQYEGWLANWLVKPADDTSKASPKIVVSQADRLNVRLEPNFSATIMAQMYTGDQATALKEQDGWIQIKWNEQIGWVSKDYVALKDANKSAQKVSTNDVFTVQVEALRIRSEASLNGAELGTAQFGEQFAVIQRHDNWVEIAYGEGSAYLYSFYGSFSDQQTSQETAYQKVTVIYNNTNVRTEASTNSTILTSVDAGEQYPIVGAAGDWYEIQMTDGSNGYIANWIVSTEQQPQTTRTANEPIKSHSSGQKGVLSGKTIVIDAGHGGEDRGTTGYRGTDEKDVTLKTATLLSQKLQAAGATVVMTRESDEYVTLRKRVSIAHQTSADAFISLHYDANENNAITGSTTYYFNDNQYNLAKTIHDNLTPKTNLVDRGVQPGNYYVVRENRQEAVLIELGFLTNPAEEQYITSAQFREQATLGIYNGILQYFK</sequence>
<dbReference type="Pfam" id="PF01520">
    <property type="entry name" value="Amidase_3"/>
    <property type="match status" value="1"/>
</dbReference>
<dbReference type="Gene3D" id="2.30.30.40">
    <property type="entry name" value="SH3 Domains"/>
    <property type="match status" value="4"/>
</dbReference>